<dbReference type="GO" id="GO:0051287">
    <property type="term" value="F:NAD binding"/>
    <property type="evidence" value="ECO:0007669"/>
    <property type="project" value="InterPro"/>
</dbReference>
<dbReference type="InterPro" id="IPR006139">
    <property type="entry name" value="D-isomer_2_OHA_DH_cat_dom"/>
</dbReference>
<dbReference type="GO" id="GO:0016616">
    <property type="term" value="F:oxidoreductase activity, acting on the CH-OH group of donors, NAD or NADP as acceptor"/>
    <property type="evidence" value="ECO:0007669"/>
    <property type="project" value="InterPro"/>
</dbReference>
<evidence type="ECO:0000256" key="1">
    <source>
        <dbReference type="ARBA" id="ARBA00005854"/>
    </source>
</evidence>
<sequence length="316" mass="35902">MKFKKILLLGFTEDNLREKDWKRLEILCDEKILLPKEDSHLKQHLRNSDCLLVKLGAIVDKEMIDVSPDLKYIGMLGTGYGRIDTKYATRKNITVCNIARYSTEGVAELAFGLILEHIREIERAKSQASLGKYSEVGFHGFEIKNKMFGVIGLGRIGKRIAEIAAHGFDAHVSYWSRKRKKDSERKGINYNSVDDLLKNSDFISINLAYTAETKNFLDGRKIQSIKKGAIVCNLAPMELVDIDALENRLQKGNITFILDHSDEFTAEQAKKLSQYKNCIMYPPIGYITKEATEAKLEMFIDNIENFLAGKPTNKVN</sequence>
<dbReference type="SUPFAM" id="SSF52283">
    <property type="entry name" value="Formate/glycerate dehydrogenase catalytic domain-like"/>
    <property type="match status" value="1"/>
</dbReference>
<protein>
    <recommendedName>
        <fullName evidence="9">D-isomer specific 2-hydroxyacid dehydrogenase NAD-binding domain-containing protein</fullName>
    </recommendedName>
</protein>
<dbReference type="Pfam" id="PF02826">
    <property type="entry name" value="2-Hacid_dh_C"/>
    <property type="match status" value="1"/>
</dbReference>
<dbReference type="EMBL" id="MFJR01000012">
    <property type="protein sequence ID" value="OGG26206.1"/>
    <property type="molecule type" value="Genomic_DNA"/>
</dbReference>
<dbReference type="Pfam" id="PF00389">
    <property type="entry name" value="2-Hacid_dh"/>
    <property type="match status" value="1"/>
</dbReference>
<dbReference type="Gene3D" id="3.40.50.720">
    <property type="entry name" value="NAD(P)-binding Rossmann-like Domain"/>
    <property type="match status" value="2"/>
</dbReference>
<evidence type="ECO:0000313" key="8">
    <source>
        <dbReference type="Proteomes" id="UP000176609"/>
    </source>
</evidence>
<keyword evidence="3" id="KW-0520">NAD</keyword>
<dbReference type="PANTHER" id="PTHR43761:SF1">
    <property type="entry name" value="D-ISOMER SPECIFIC 2-HYDROXYACID DEHYDROGENASE CATALYTIC DOMAIN-CONTAINING PROTEIN-RELATED"/>
    <property type="match status" value="1"/>
</dbReference>
<dbReference type="Proteomes" id="UP000176609">
    <property type="component" value="Unassembled WGS sequence"/>
</dbReference>
<proteinExistence type="inferred from homology"/>
<keyword evidence="2 4" id="KW-0560">Oxidoreductase</keyword>
<evidence type="ECO:0000256" key="2">
    <source>
        <dbReference type="ARBA" id="ARBA00023002"/>
    </source>
</evidence>
<dbReference type="InterPro" id="IPR050418">
    <property type="entry name" value="D-iso_2-hydroxyacid_DH_PdxB"/>
</dbReference>
<comment type="similarity">
    <text evidence="1 4">Belongs to the D-isomer specific 2-hydroxyacid dehydrogenase family.</text>
</comment>
<evidence type="ECO:0008006" key="9">
    <source>
        <dbReference type="Google" id="ProtNLM"/>
    </source>
</evidence>
<organism evidence="7 8">
    <name type="scientific">Candidatus Gottesmanbacteria bacterium RIFCSPLOWO2_01_FULL_39_12b</name>
    <dbReference type="NCBI Taxonomy" id="1798388"/>
    <lineage>
        <taxon>Bacteria</taxon>
        <taxon>Candidatus Gottesmaniibacteriota</taxon>
    </lineage>
</organism>
<feature type="domain" description="D-isomer specific 2-hydroxyacid dehydrogenase catalytic" evidence="5">
    <location>
        <begin position="29"/>
        <end position="316"/>
    </location>
</feature>
<name>A0A1F6ANE5_9BACT</name>
<dbReference type="AlphaFoldDB" id="A0A1F6ANE5"/>
<evidence type="ECO:0000256" key="3">
    <source>
        <dbReference type="ARBA" id="ARBA00023027"/>
    </source>
</evidence>
<comment type="caution">
    <text evidence="7">The sequence shown here is derived from an EMBL/GenBank/DDBJ whole genome shotgun (WGS) entry which is preliminary data.</text>
</comment>
<evidence type="ECO:0000256" key="4">
    <source>
        <dbReference type="RuleBase" id="RU003719"/>
    </source>
</evidence>
<dbReference type="InterPro" id="IPR036291">
    <property type="entry name" value="NAD(P)-bd_dom_sf"/>
</dbReference>
<evidence type="ECO:0000259" key="6">
    <source>
        <dbReference type="Pfam" id="PF02826"/>
    </source>
</evidence>
<gene>
    <name evidence="7" type="ORF">A2960_04480</name>
</gene>
<dbReference type="SUPFAM" id="SSF51735">
    <property type="entry name" value="NAD(P)-binding Rossmann-fold domains"/>
    <property type="match status" value="1"/>
</dbReference>
<evidence type="ECO:0000313" key="7">
    <source>
        <dbReference type="EMBL" id="OGG26206.1"/>
    </source>
</evidence>
<dbReference type="PANTHER" id="PTHR43761">
    <property type="entry name" value="D-ISOMER SPECIFIC 2-HYDROXYACID DEHYDROGENASE FAMILY PROTEIN (AFU_ORTHOLOGUE AFUA_1G13630)"/>
    <property type="match status" value="1"/>
</dbReference>
<dbReference type="InterPro" id="IPR006140">
    <property type="entry name" value="D-isomer_DH_NAD-bd"/>
</dbReference>
<evidence type="ECO:0000259" key="5">
    <source>
        <dbReference type="Pfam" id="PF00389"/>
    </source>
</evidence>
<reference evidence="7 8" key="1">
    <citation type="journal article" date="2016" name="Nat. Commun.">
        <title>Thousands of microbial genomes shed light on interconnected biogeochemical processes in an aquifer system.</title>
        <authorList>
            <person name="Anantharaman K."/>
            <person name="Brown C.T."/>
            <person name="Hug L.A."/>
            <person name="Sharon I."/>
            <person name="Castelle C.J."/>
            <person name="Probst A.J."/>
            <person name="Thomas B.C."/>
            <person name="Singh A."/>
            <person name="Wilkins M.J."/>
            <person name="Karaoz U."/>
            <person name="Brodie E.L."/>
            <person name="Williams K.H."/>
            <person name="Hubbard S.S."/>
            <person name="Banfield J.F."/>
        </authorList>
    </citation>
    <scope>NUCLEOTIDE SEQUENCE [LARGE SCALE GENOMIC DNA]</scope>
</reference>
<feature type="domain" description="D-isomer specific 2-hydroxyacid dehydrogenase NAD-binding" evidence="6">
    <location>
        <begin position="111"/>
        <end position="283"/>
    </location>
</feature>
<accession>A0A1F6ANE5</accession>